<accession>A0A495NVZ0</accession>
<evidence type="ECO:0000313" key="1">
    <source>
        <dbReference type="EMBL" id="RKS42574.1"/>
    </source>
</evidence>
<comment type="caution">
    <text evidence="1">The sequence shown here is derived from an EMBL/GenBank/DDBJ whole genome shotgun (WGS) entry which is preliminary data.</text>
</comment>
<dbReference type="Proteomes" id="UP000276282">
    <property type="component" value="Unassembled WGS sequence"/>
</dbReference>
<organism evidence="1 2">
    <name type="scientific">Gillisia mitskevichiae</name>
    <dbReference type="NCBI Taxonomy" id="270921"/>
    <lineage>
        <taxon>Bacteria</taxon>
        <taxon>Pseudomonadati</taxon>
        <taxon>Bacteroidota</taxon>
        <taxon>Flavobacteriia</taxon>
        <taxon>Flavobacteriales</taxon>
        <taxon>Flavobacteriaceae</taxon>
        <taxon>Gillisia</taxon>
    </lineage>
</organism>
<proteinExistence type="predicted"/>
<feature type="non-terminal residue" evidence="1">
    <location>
        <position position="1"/>
    </location>
</feature>
<name>A0A495NVZ0_9FLAO</name>
<dbReference type="AlphaFoldDB" id="A0A495NVZ0"/>
<reference evidence="1 2" key="1">
    <citation type="submission" date="2018-10" db="EMBL/GenBank/DDBJ databases">
        <title>Genomic Encyclopedia of Archaeal and Bacterial Type Strains, Phase II (KMG-II): from individual species to whole genera.</title>
        <authorList>
            <person name="Goeker M."/>
        </authorList>
    </citation>
    <scope>NUCLEOTIDE SEQUENCE [LARGE SCALE GENOMIC DNA]</scope>
    <source>
        <strain evidence="1 2">DSM 19839</strain>
    </source>
</reference>
<gene>
    <name evidence="1" type="ORF">BC962_3241</name>
</gene>
<evidence type="ECO:0000313" key="2">
    <source>
        <dbReference type="Proteomes" id="UP000276282"/>
    </source>
</evidence>
<dbReference type="EMBL" id="RBLG01000008">
    <property type="protein sequence ID" value="RKS42574.1"/>
    <property type="molecule type" value="Genomic_DNA"/>
</dbReference>
<protein>
    <submittedName>
        <fullName evidence="1">Uncharacterized protein</fullName>
    </submittedName>
</protein>
<sequence length="40" mass="4564">EQNIIKGNFEISLLLEQGDPENYDNKLVLKNGKFKATIDN</sequence>
<keyword evidence="2" id="KW-1185">Reference proteome</keyword>